<evidence type="ECO:0000313" key="1">
    <source>
        <dbReference type="EMBL" id="MBF4102767.1"/>
    </source>
</evidence>
<name>A0A930URR3_9PAST</name>
<gene>
    <name evidence="1" type="ORF">INT80_09795</name>
</gene>
<comment type="caution">
    <text evidence="1">The sequence shown here is derived from an EMBL/GenBank/DDBJ whole genome shotgun (WGS) entry which is preliminary data.</text>
</comment>
<organism evidence="1">
    <name type="scientific">Gallibacterium anatis</name>
    <dbReference type="NCBI Taxonomy" id="750"/>
    <lineage>
        <taxon>Bacteria</taxon>
        <taxon>Pseudomonadati</taxon>
        <taxon>Pseudomonadota</taxon>
        <taxon>Gammaproteobacteria</taxon>
        <taxon>Pasteurellales</taxon>
        <taxon>Pasteurellaceae</taxon>
        <taxon>Gallibacterium</taxon>
    </lineage>
</organism>
<sequence>MTLLKRIVILRFARSYPSLPDQSMIMRKFCSAKLMLVFPKLISKPLSDISLCKIILAVATATAQKRLNYQWKLKHHTLGWQTVNYQPN</sequence>
<reference evidence="1" key="1">
    <citation type="submission" date="2020-11" db="EMBL/GenBank/DDBJ databases">
        <title>Gallibacterium anatis 1637, full genome, WGS.</title>
        <authorList>
            <person name="Laishevtcev A.I."/>
            <person name="Yakimova E.A."/>
            <person name="Petkovich D."/>
            <person name="Stepanova T.V."/>
            <person name="Kalendr R.S."/>
            <person name="Rubalsky E.O."/>
            <person name="Zulkarneev E.R."/>
            <person name="Aleshkin A.V."/>
        </authorList>
    </citation>
    <scope>NUCLEOTIDE SEQUENCE</scope>
    <source>
        <strain evidence="1">1637</strain>
    </source>
</reference>
<protein>
    <submittedName>
        <fullName evidence="1">Uncharacterized protein</fullName>
    </submittedName>
</protein>
<accession>A0A930URR3</accession>
<dbReference type="AlphaFoldDB" id="A0A930URR3"/>
<proteinExistence type="predicted"/>
<dbReference type="EMBL" id="JADION010000028">
    <property type="protein sequence ID" value="MBF4102767.1"/>
    <property type="molecule type" value="Genomic_DNA"/>
</dbReference>